<keyword evidence="1" id="KW-0732">Signal</keyword>
<comment type="caution">
    <text evidence="5">The sequence shown here is derived from an EMBL/GenBank/DDBJ whole genome shotgun (WGS) entry which is preliminary data.</text>
</comment>
<dbReference type="Gene3D" id="3.50.4.10">
    <property type="entry name" value="Hepatocyte Growth Factor"/>
    <property type="match status" value="1"/>
</dbReference>
<dbReference type="InterPro" id="IPR057774">
    <property type="entry name" value="D8C_UMOD/GP2/OIT3-like"/>
</dbReference>
<accession>A0ABN8RA51</accession>
<sequence>MMLRQYVFKTFHAPTSLGCLVACEEDVRCQSFNYIINQDICELNNRTKEARPEHFIFDVNRYYYGMVRKRGKDNQVLLLLNKLSKSKATGLDKISSRIILEYSKSVLSFSSLECLNYQAITTQNGRKNTYVSTTAICDDGLFGWHRFEAATGTKMPTSCVPSNRCNTHATGWLNGDHPTVAEGLVTRQVCFSYYDCCSWSINIPVRNCGDFYIYNFMGTPPEHPCHLRYCSTN</sequence>
<evidence type="ECO:0000256" key="1">
    <source>
        <dbReference type="ARBA" id="ARBA00022729"/>
    </source>
</evidence>
<feature type="domain" description="Apple" evidence="3">
    <location>
        <begin position="4"/>
        <end position="50"/>
    </location>
</feature>
<gene>
    <name evidence="5" type="ORF">PEVE_00010321</name>
</gene>
<evidence type="ECO:0000313" key="6">
    <source>
        <dbReference type="Proteomes" id="UP001159427"/>
    </source>
</evidence>
<evidence type="ECO:0000313" key="5">
    <source>
        <dbReference type="EMBL" id="CAH3175793.1"/>
    </source>
</evidence>
<proteinExistence type="predicted"/>
<feature type="domain" description="UMOD/GP2/OIT3-like D8C" evidence="4">
    <location>
        <begin position="151"/>
        <end position="230"/>
    </location>
</feature>
<evidence type="ECO:0008006" key="7">
    <source>
        <dbReference type="Google" id="ProtNLM"/>
    </source>
</evidence>
<reference evidence="5 6" key="1">
    <citation type="submission" date="2022-05" db="EMBL/GenBank/DDBJ databases">
        <authorList>
            <consortium name="Genoscope - CEA"/>
            <person name="William W."/>
        </authorList>
    </citation>
    <scope>NUCLEOTIDE SEQUENCE [LARGE SCALE GENOMIC DNA]</scope>
</reference>
<evidence type="ECO:0000256" key="2">
    <source>
        <dbReference type="ARBA" id="ARBA00023157"/>
    </source>
</evidence>
<keyword evidence="2" id="KW-1015">Disulfide bond</keyword>
<dbReference type="PANTHER" id="PTHR36191">
    <property type="entry name" value="ENDO/EXONUCLEASE/PHOSPHATASE DOMAIN-CONTAINING PROTEIN-RELATED"/>
    <property type="match status" value="1"/>
</dbReference>
<keyword evidence="6" id="KW-1185">Reference proteome</keyword>
<evidence type="ECO:0000259" key="4">
    <source>
        <dbReference type="Pfam" id="PF23283"/>
    </source>
</evidence>
<organism evidence="5 6">
    <name type="scientific">Porites evermanni</name>
    <dbReference type="NCBI Taxonomy" id="104178"/>
    <lineage>
        <taxon>Eukaryota</taxon>
        <taxon>Metazoa</taxon>
        <taxon>Cnidaria</taxon>
        <taxon>Anthozoa</taxon>
        <taxon>Hexacorallia</taxon>
        <taxon>Scleractinia</taxon>
        <taxon>Fungiina</taxon>
        <taxon>Poritidae</taxon>
        <taxon>Porites</taxon>
    </lineage>
</organism>
<dbReference type="PANTHER" id="PTHR36191:SF4">
    <property type="entry name" value="VWFD DOMAIN-CONTAINING PROTEIN"/>
    <property type="match status" value="1"/>
</dbReference>
<dbReference type="SUPFAM" id="SSF57414">
    <property type="entry name" value="Hairpin loop containing domain-like"/>
    <property type="match status" value="1"/>
</dbReference>
<dbReference type="Pfam" id="PF23283">
    <property type="entry name" value="D8C_UMOD"/>
    <property type="match status" value="1"/>
</dbReference>
<dbReference type="EMBL" id="CALNXI010001725">
    <property type="protein sequence ID" value="CAH3175793.1"/>
    <property type="molecule type" value="Genomic_DNA"/>
</dbReference>
<dbReference type="Pfam" id="PF00024">
    <property type="entry name" value="PAN_1"/>
    <property type="match status" value="1"/>
</dbReference>
<name>A0ABN8RA51_9CNID</name>
<dbReference type="InterPro" id="IPR003609">
    <property type="entry name" value="Pan_app"/>
</dbReference>
<protein>
    <recommendedName>
        <fullName evidence="7">Apple domain-containing protein</fullName>
    </recommendedName>
</protein>
<dbReference type="Proteomes" id="UP001159427">
    <property type="component" value="Unassembled WGS sequence"/>
</dbReference>
<evidence type="ECO:0000259" key="3">
    <source>
        <dbReference type="Pfam" id="PF00024"/>
    </source>
</evidence>